<dbReference type="Proteomes" id="UP000469452">
    <property type="component" value="Unassembled WGS sequence"/>
</dbReference>
<accession>A0A6A4Z2K5</accession>
<dbReference type="SUPFAM" id="SSF48317">
    <property type="entry name" value="Acid phosphatase/Vanadium-dependent haloperoxidase"/>
    <property type="match status" value="1"/>
</dbReference>
<dbReference type="InterPro" id="IPR036938">
    <property type="entry name" value="PAP2/HPO_sf"/>
</dbReference>
<feature type="transmembrane region" description="Helical" evidence="1">
    <location>
        <begin position="64"/>
        <end position="82"/>
    </location>
</feature>
<gene>
    <name evidence="2" type="ORF">AaE_013800</name>
</gene>
<keyword evidence="1" id="KW-0472">Membrane</keyword>
<organism evidence="2 3">
    <name type="scientific">Aphanomyces astaci</name>
    <name type="common">Crayfish plague agent</name>
    <dbReference type="NCBI Taxonomy" id="112090"/>
    <lineage>
        <taxon>Eukaryota</taxon>
        <taxon>Sar</taxon>
        <taxon>Stramenopiles</taxon>
        <taxon>Oomycota</taxon>
        <taxon>Saprolegniomycetes</taxon>
        <taxon>Saprolegniales</taxon>
        <taxon>Verrucalvaceae</taxon>
        <taxon>Aphanomyces</taxon>
    </lineage>
</organism>
<dbReference type="VEuPathDB" id="FungiDB:H257_06560"/>
<evidence type="ECO:0000313" key="2">
    <source>
        <dbReference type="EMBL" id="KAF0707035.1"/>
    </source>
</evidence>
<proteinExistence type="predicted"/>
<keyword evidence="1" id="KW-0812">Transmembrane</keyword>
<name>A0A6A4Z2K5_APHAT</name>
<dbReference type="CDD" id="cd01610">
    <property type="entry name" value="PAP2_like"/>
    <property type="match status" value="1"/>
</dbReference>
<comment type="caution">
    <text evidence="2">The sequence shown here is derived from an EMBL/GenBank/DDBJ whole genome shotgun (WGS) entry which is preliminary data.</text>
</comment>
<evidence type="ECO:0000256" key="1">
    <source>
        <dbReference type="SAM" id="Phobius"/>
    </source>
</evidence>
<dbReference type="AlphaFoldDB" id="A0A6A4Z2K5"/>
<keyword evidence="1" id="KW-1133">Transmembrane helix</keyword>
<reference evidence="2 3" key="1">
    <citation type="submission" date="2019-06" db="EMBL/GenBank/DDBJ databases">
        <title>Genomics analysis of Aphanomyces spp. identifies a new class of oomycete effector associated with host adaptation.</title>
        <authorList>
            <person name="Gaulin E."/>
        </authorList>
    </citation>
    <scope>NUCLEOTIDE SEQUENCE [LARGE SCALE GENOMIC DNA]</scope>
    <source>
        <strain evidence="2 3">E</strain>
    </source>
</reference>
<evidence type="ECO:0000313" key="3">
    <source>
        <dbReference type="Proteomes" id="UP000469452"/>
    </source>
</evidence>
<protein>
    <recommendedName>
        <fullName evidence="4">Phosphatidic acid phosphatase type 2/haloperoxidase domain-containing protein</fullName>
    </recommendedName>
</protein>
<evidence type="ECO:0008006" key="4">
    <source>
        <dbReference type="Google" id="ProtNLM"/>
    </source>
</evidence>
<sequence>MKPHAPSPPAASLEVELETKPILAMDFQIVCHGHTKAIELGPQVFPNIAGVIRSLVSRYRTQDISILLWYMIDPCWLFFFYLVTDLGIPYFYTCVGNLVVAAALQHSINAKRPIDYDDSLYIHACTDPDTTGFPSIDSHMAIVVITPALTSNSVSALTDETTRLMAVSGFAIAFTRVFVGVRFPSQIVGSWGTGLVGLVVANFIHVSVLHHAAAAAVPPSFQYVGYDEVFLRKNAIYN</sequence>
<dbReference type="EMBL" id="VJMI01019558">
    <property type="protein sequence ID" value="KAF0707035.1"/>
    <property type="molecule type" value="Genomic_DNA"/>
</dbReference>